<evidence type="ECO:0000313" key="3">
    <source>
        <dbReference type="EMBL" id="HCO21847.1"/>
    </source>
</evidence>
<dbReference type="AlphaFoldDB" id="A0A3D3R1L3"/>
<keyword evidence="1" id="KW-0677">Repeat</keyword>
<accession>A0A3D3R1L3</accession>
<evidence type="ECO:0000313" key="4">
    <source>
        <dbReference type="Proteomes" id="UP000263642"/>
    </source>
</evidence>
<dbReference type="Proteomes" id="UP000263642">
    <property type="component" value="Unassembled WGS sequence"/>
</dbReference>
<dbReference type="InterPro" id="IPR011050">
    <property type="entry name" value="Pectin_lyase_fold/virulence"/>
</dbReference>
<dbReference type="EMBL" id="DQAY01000012">
    <property type="protein sequence ID" value="HCO21847.1"/>
    <property type="molecule type" value="Genomic_DNA"/>
</dbReference>
<proteinExistence type="predicted"/>
<comment type="caution">
    <text evidence="3">The sequence shown here is derived from an EMBL/GenBank/DDBJ whole genome shotgun (WGS) entry which is preliminary data.</text>
</comment>
<gene>
    <name evidence="3" type="ORF">DIT97_01785</name>
</gene>
<dbReference type="Gene3D" id="2.160.20.10">
    <property type="entry name" value="Single-stranded right-handed beta-helix, Pectin lyase-like"/>
    <property type="match status" value="1"/>
</dbReference>
<dbReference type="InterPro" id="IPR006311">
    <property type="entry name" value="TAT_signal"/>
</dbReference>
<dbReference type="SUPFAM" id="SSF51126">
    <property type="entry name" value="Pectin lyase-like"/>
    <property type="match status" value="1"/>
</dbReference>
<dbReference type="InterPro" id="IPR012334">
    <property type="entry name" value="Pectin_lyas_fold"/>
</dbReference>
<dbReference type="PANTHER" id="PTHR22990:SF15">
    <property type="entry name" value="F-BOX ONLY PROTEIN 10"/>
    <property type="match status" value="1"/>
</dbReference>
<dbReference type="InterPro" id="IPR039448">
    <property type="entry name" value="Beta_helix"/>
</dbReference>
<feature type="domain" description="Right handed beta helix" evidence="2">
    <location>
        <begin position="228"/>
        <end position="358"/>
    </location>
</feature>
<dbReference type="PROSITE" id="PS51318">
    <property type="entry name" value="TAT"/>
    <property type="match status" value="1"/>
</dbReference>
<protein>
    <recommendedName>
        <fullName evidence="2">Right handed beta helix domain-containing protein</fullName>
    </recommendedName>
</protein>
<dbReference type="PANTHER" id="PTHR22990">
    <property type="entry name" value="F-BOX ONLY PROTEIN"/>
    <property type="match status" value="1"/>
</dbReference>
<dbReference type="Pfam" id="PF13229">
    <property type="entry name" value="Beta_helix"/>
    <property type="match status" value="1"/>
</dbReference>
<dbReference type="SMART" id="SM00710">
    <property type="entry name" value="PbH1"/>
    <property type="match status" value="7"/>
</dbReference>
<name>A0A3D3R1L3_9PLAN</name>
<reference evidence="3 4" key="1">
    <citation type="journal article" date="2018" name="Nat. Biotechnol.">
        <title>A standardized bacterial taxonomy based on genome phylogeny substantially revises the tree of life.</title>
        <authorList>
            <person name="Parks D.H."/>
            <person name="Chuvochina M."/>
            <person name="Waite D.W."/>
            <person name="Rinke C."/>
            <person name="Skarshewski A."/>
            <person name="Chaumeil P.A."/>
            <person name="Hugenholtz P."/>
        </authorList>
    </citation>
    <scope>NUCLEOTIDE SEQUENCE [LARGE SCALE GENOMIC DNA]</scope>
    <source>
        <strain evidence="3">UBA9375</strain>
    </source>
</reference>
<dbReference type="InterPro" id="IPR051550">
    <property type="entry name" value="SCF-Subunits/Alg-Epimerases"/>
</dbReference>
<sequence length="448" mass="48802">MKSLPLSRRDFLGTAVGGGLGMLSLSRLINAGLPTVNDPRATDGDSRFEPDWEERLSISVGPKSGDIIGASDKALQAAIDYIAGKGGGTVRLLPGTFTLRNALHLPSKIRLQGSGPETIITKGASETVALSEDSDWYDQEITLEKSAGFQVGDGVVLVTKNPSTGSQDVIKRTLVARSGNRFKLNDGLRKNLWISGKPTVSSLFPLLTSEYTKNVLIENLTLDGNRENNTNLNGNYGGCIFLQDCNRYTIRNVTARNYNGDGISFQICHDVKVEGCHSHDNADLGVHPGSGSQRPLIVNNRFENNHIGLFWCWGVKFGLAEKNQLKGNDISISIGHNDTDNVMRENVIRDSNQVGILFRNDVRGKNFWANRNTVVRNQIINSGAAEGVAIDVTGKTSDLTITDNIISEERQPMQRTGIRIGPDAGTIKLAENQIQGFMKSIDDQRPKA</sequence>
<evidence type="ECO:0000259" key="2">
    <source>
        <dbReference type="Pfam" id="PF13229"/>
    </source>
</evidence>
<dbReference type="InterPro" id="IPR006626">
    <property type="entry name" value="PbH1"/>
</dbReference>
<evidence type="ECO:0000256" key="1">
    <source>
        <dbReference type="ARBA" id="ARBA00022737"/>
    </source>
</evidence>
<organism evidence="3 4">
    <name type="scientific">Gimesia maris</name>
    <dbReference type="NCBI Taxonomy" id="122"/>
    <lineage>
        <taxon>Bacteria</taxon>
        <taxon>Pseudomonadati</taxon>
        <taxon>Planctomycetota</taxon>
        <taxon>Planctomycetia</taxon>
        <taxon>Planctomycetales</taxon>
        <taxon>Planctomycetaceae</taxon>
        <taxon>Gimesia</taxon>
    </lineage>
</organism>